<protein>
    <submittedName>
        <fullName evidence="1">Uncharacterized protein</fullName>
    </submittedName>
</protein>
<gene>
    <name evidence="1" type="ORF">DAPPUDRAFT_303961</name>
</gene>
<accession>E9HT11</accession>
<sequence length="93" mass="10716">MVHLMLGMIQYYPTTLVNKSPLKRNIFSTGQMILQCQLVKSAGKQNAGDWLQESYTQALYIYRSLFDCNFIDLISYLILDEKLSLSRACLDMP</sequence>
<proteinExistence type="predicted"/>
<evidence type="ECO:0000313" key="2">
    <source>
        <dbReference type="Proteomes" id="UP000000305"/>
    </source>
</evidence>
<dbReference type="InParanoid" id="E9HT11"/>
<organism evidence="1 2">
    <name type="scientific">Daphnia pulex</name>
    <name type="common">Water flea</name>
    <dbReference type="NCBI Taxonomy" id="6669"/>
    <lineage>
        <taxon>Eukaryota</taxon>
        <taxon>Metazoa</taxon>
        <taxon>Ecdysozoa</taxon>
        <taxon>Arthropoda</taxon>
        <taxon>Crustacea</taxon>
        <taxon>Branchiopoda</taxon>
        <taxon>Diplostraca</taxon>
        <taxon>Cladocera</taxon>
        <taxon>Anomopoda</taxon>
        <taxon>Daphniidae</taxon>
        <taxon>Daphnia</taxon>
    </lineage>
</organism>
<dbReference type="KEGG" id="dpx:DAPPUDRAFT_303961"/>
<dbReference type="AlphaFoldDB" id="E9HT11"/>
<dbReference type="EMBL" id="GL732762">
    <property type="protein sequence ID" value="EFX65124.1"/>
    <property type="molecule type" value="Genomic_DNA"/>
</dbReference>
<reference evidence="1 2" key="1">
    <citation type="journal article" date="2011" name="Science">
        <title>The ecoresponsive genome of Daphnia pulex.</title>
        <authorList>
            <person name="Colbourne J.K."/>
            <person name="Pfrender M.E."/>
            <person name="Gilbert D."/>
            <person name="Thomas W.K."/>
            <person name="Tucker A."/>
            <person name="Oakley T.H."/>
            <person name="Tokishita S."/>
            <person name="Aerts A."/>
            <person name="Arnold G.J."/>
            <person name="Basu M.K."/>
            <person name="Bauer D.J."/>
            <person name="Caceres C.E."/>
            <person name="Carmel L."/>
            <person name="Casola C."/>
            <person name="Choi J.H."/>
            <person name="Detter J.C."/>
            <person name="Dong Q."/>
            <person name="Dusheyko S."/>
            <person name="Eads B.D."/>
            <person name="Frohlich T."/>
            <person name="Geiler-Samerotte K.A."/>
            <person name="Gerlach D."/>
            <person name="Hatcher P."/>
            <person name="Jogdeo S."/>
            <person name="Krijgsveld J."/>
            <person name="Kriventseva E.V."/>
            <person name="Kultz D."/>
            <person name="Laforsch C."/>
            <person name="Lindquist E."/>
            <person name="Lopez J."/>
            <person name="Manak J.R."/>
            <person name="Muller J."/>
            <person name="Pangilinan J."/>
            <person name="Patwardhan R.P."/>
            <person name="Pitluck S."/>
            <person name="Pritham E.J."/>
            <person name="Rechtsteiner A."/>
            <person name="Rho M."/>
            <person name="Rogozin I.B."/>
            <person name="Sakarya O."/>
            <person name="Salamov A."/>
            <person name="Schaack S."/>
            <person name="Shapiro H."/>
            <person name="Shiga Y."/>
            <person name="Skalitzky C."/>
            <person name="Smith Z."/>
            <person name="Souvorov A."/>
            <person name="Sung W."/>
            <person name="Tang Z."/>
            <person name="Tsuchiya D."/>
            <person name="Tu H."/>
            <person name="Vos H."/>
            <person name="Wang M."/>
            <person name="Wolf Y.I."/>
            <person name="Yamagata H."/>
            <person name="Yamada T."/>
            <person name="Ye Y."/>
            <person name="Shaw J.R."/>
            <person name="Andrews J."/>
            <person name="Crease T.J."/>
            <person name="Tang H."/>
            <person name="Lucas S.M."/>
            <person name="Robertson H.M."/>
            <person name="Bork P."/>
            <person name="Koonin E.V."/>
            <person name="Zdobnov E.M."/>
            <person name="Grigoriev I.V."/>
            <person name="Lynch M."/>
            <person name="Boore J.L."/>
        </authorList>
    </citation>
    <scope>NUCLEOTIDE SEQUENCE [LARGE SCALE GENOMIC DNA]</scope>
</reference>
<dbReference type="Proteomes" id="UP000000305">
    <property type="component" value="Unassembled WGS sequence"/>
</dbReference>
<name>E9HT11_DAPPU</name>
<evidence type="ECO:0000313" key="1">
    <source>
        <dbReference type="EMBL" id="EFX65124.1"/>
    </source>
</evidence>
<dbReference type="HOGENOM" id="CLU_2401870_0_0_1"/>
<keyword evidence="2" id="KW-1185">Reference proteome</keyword>